<accession>A0A511QJL4</accession>
<comment type="caution">
    <text evidence="1">The sequence shown here is derived from an EMBL/GenBank/DDBJ whole genome shotgun (WGS) entry which is preliminary data.</text>
</comment>
<dbReference type="OrthoDB" id="1489955at2"/>
<gene>
    <name evidence="1" type="ORF">VSA01S_36320</name>
</gene>
<keyword evidence="2" id="KW-1185">Reference proteome</keyword>
<organism evidence="1 2">
    <name type="scientific">Vibrio sagamiensis NBRC 104589</name>
    <dbReference type="NCBI Taxonomy" id="1219064"/>
    <lineage>
        <taxon>Bacteria</taxon>
        <taxon>Pseudomonadati</taxon>
        <taxon>Pseudomonadota</taxon>
        <taxon>Gammaproteobacteria</taxon>
        <taxon>Vibrionales</taxon>
        <taxon>Vibrionaceae</taxon>
        <taxon>Vibrio</taxon>
    </lineage>
</organism>
<dbReference type="EMBL" id="BJXJ01000060">
    <property type="protein sequence ID" value="GEM77520.1"/>
    <property type="molecule type" value="Genomic_DNA"/>
</dbReference>
<evidence type="ECO:0000313" key="2">
    <source>
        <dbReference type="Proteomes" id="UP000321922"/>
    </source>
</evidence>
<evidence type="ECO:0000313" key="1">
    <source>
        <dbReference type="EMBL" id="GEM77520.1"/>
    </source>
</evidence>
<dbReference type="AlphaFoldDB" id="A0A511QJL4"/>
<proteinExistence type="predicted"/>
<name>A0A511QJL4_9VIBR</name>
<protein>
    <submittedName>
        <fullName evidence="1">Uncharacterized protein</fullName>
    </submittedName>
</protein>
<reference evidence="1 2" key="1">
    <citation type="submission" date="2019-07" db="EMBL/GenBank/DDBJ databases">
        <title>Whole genome shotgun sequence of Vibrio sagamiensis NBRC 104589.</title>
        <authorList>
            <person name="Hosoyama A."/>
            <person name="Uohara A."/>
            <person name="Ohji S."/>
            <person name="Ichikawa N."/>
        </authorList>
    </citation>
    <scope>NUCLEOTIDE SEQUENCE [LARGE SCALE GENOMIC DNA]</scope>
    <source>
        <strain evidence="1 2">NBRC 104589</strain>
    </source>
</reference>
<dbReference type="Proteomes" id="UP000321922">
    <property type="component" value="Unassembled WGS sequence"/>
</dbReference>
<dbReference type="RefSeq" id="WP_145993930.1">
    <property type="nucleotide sequence ID" value="NZ_BAOJ01000285.1"/>
</dbReference>
<sequence>MISSVISFMGAWEKIRDHKTAELESLRLAIENYVNGNVTLAEEAFSYREAWEKALFDQGWDLSEKSVFNNTGRKVSVRFAGPTRNGLAAQIGLNNPEFLNRWLYNYANMAVRHDLCEVAILVVPVGDSVPENDRNRTINRRTSFEHYLEQLEMLSPLSLGIPFVIIGYSKHPQLFEVTVYEIESEYASNHEPKNVVVNKSIEFPPEYHQAGVGILNFFSSYLSQNYPDQDATVKIEQRGMNVRMIVESEDGNSEVIEKALHEYEQIMTGKESASKFTNNDKLVLDMRSELRVAKARIESQQDIMLLQNQKLQTSEARVDSLLSIVGIGLQRESVPINVQVNPCIQNHIAIMVNSDVSESLGCLSELQELLSKDDDVALPISDLTSALERIEAEQNTDVVRKSSAMAKFSRFVDSLLDKSSSIRKAVDATQQGYEVALDLVKKYNKVASWCGLPTVPTFE</sequence>